<feature type="transmembrane region" description="Helical" evidence="8">
    <location>
        <begin position="328"/>
        <end position="357"/>
    </location>
</feature>
<evidence type="ECO:0000313" key="11">
    <source>
        <dbReference type="Proteomes" id="UP000187209"/>
    </source>
</evidence>
<dbReference type="GO" id="GO:0005789">
    <property type="term" value="C:endoplasmic reticulum membrane"/>
    <property type="evidence" value="ECO:0007669"/>
    <property type="project" value="TreeGrafter"/>
</dbReference>
<feature type="transmembrane region" description="Helical" evidence="8">
    <location>
        <begin position="233"/>
        <end position="256"/>
    </location>
</feature>
<feature type="transmembrane region" description="Helical" evidence="8">
    <location>
        <begin position="111"/>
        <end position="132"/>
    </location>
</feature>
<comment type="caution">
    <text evidence="10">The sequence shown here is derived from an EMBL/GenBank/DDBJ whole genome shotgun (WGS) entry which is preliminary data.</text>
</comment>
<feature type="transmembrane region" description="Helical" evidence="8">
    <location>
        <begin position="172"/>
        <end position="192"/>
    </location>
</feature>
<evidence type="ECO:0000313" key="10">
    <source>
        <dbReference type="EMBL" id="OMJ76552.1"/>
    </source>
</evidence>
<keyword evidence="11" id="KW-1185">Reference proteome</keyword>
<feature type="domain" description="Major facilitator superfamily (MFS) profile" evidence="9">
    <location>
        <begin position="9"/>
        <end position="426"/>
    </location>
</feature>
<evidence type="ECO:0000256" key="3">
    <source>
        <dbReference type="ARBA" id="ARBA00022448"/>
    </source>
</evidence>
<dbReference type="PROSITE" id="PS50850">
    <property type="entry name" value="MFS"/>
    <property type="match status" value="1"/>
</dbReference>
<dbReference type="PANTHER" id="PTHR43184">
    <property type="entry name" value="MAJOR FACILITATOR SUPERFAMILY TRANSPORTER 16, ISOFORM B"/>
    <property type="match status" value="1"/>
</dbReference>
<dbReference type="EMBL" id="MPUH01000625">
    <property type="protein sequence ID" value="OMJ76552.1"/>
    <property type="molecule type" value="Genomic_DNA"/>
</dbReference>
<evidence type="ECO:0000259" key="9">
    <source>
        <dbReference type="PROSITE" id="PS50850"/>
    </source>
</evidence>
<accession>A0A1R2BIE9</accession>
<dbReference type="AlphaFoldDB" id="A0A1R2BIE9"/>
<dbReference type="Gene3D" id="1.20.1250.20">
    <property type="entry name" value="MFS general substrate transporter like domains"/>
    <property type="match status" value="2"/>
</dbReference>
<feature type="transmembrane region" description="Helical" evidence="8">
    <location>
        <begin position="303"/>
        <end position="322"/>
    </location>
</feature>
<feature type="transmembrane region" description="Helical" evidence="8">
    <location>
        <begin position="77"/>
        <end position="99"/>
    </location>
</feature>
<evidence type="ECO:0000256" key="7">
    <source>
        <dbReference type="ARBA" id="ARBA00023136"/>
    </source>
</evidence>
<protein>
    <recommendedName>
        <fullName evidence="9">Major facilitator superfamily (MFS) profile domain-containing protein</fullName>
    </recommendedName>
</protein>
<name>A0A1R2BIE9_9CILI</name>
<dbReference type="InterPro" id="IPR011701">
    <property type="entry name" value="MFS"/>
</dbReference>
<dbReference type="InterPro" id="IPR000849">
    <property type="entry name" value="Sugar_P_transporter"/>
</dbReference>
<keyword evidence="4" id="KW-0762">Sugar transport</keyword>
<dbReference type="GO" id="GO:0022857">
    <property type="term" value="F:transmembrane transporter activity"/>
    <property type="evidence" value="ECO:0007669"/>
    <property type="project" value="InterPro"/>
</dbReference>
<gene>
    <name evidence="10" type="ORF">SteCoe_24041</name>
</gene>
<evidence type="ECO:0000256" key="8">
    <source>
        <dbReference type="SAM" id="Phobius"/>
    </source>
</evidence>
<feature type="transmembrane region" description="Helical" evidence="8">
    <location>
        <begin position="46"/>
        <end position="65"/>
    </location>
</feature>
<feature type="transmembrane region" description="Helical" evidence="8">
    <location>
        <begin position="400"/>
        <end position="423"/>
    </location>
</feature>
<dbReference type="PANTHER" id="PTHR43184:SF12">
    <property type="entry name" value="SUGAR PHOSPHATE EXCHANGER 3"/>
    <property type="match status" value="1"/>
</dbReference>
<sequence>MKLKQLHWEIIVFSLTFLAMVARHSALESWYLAVPKINDHNSMTTVWLAACNSGYLFSYAIGNFISGYLEDRYPLRYLISGALFISSALYCALMTLGFSDVYIPELFVAHWILQGIFQSAVWPGVVAVMGNWFEGERRGSWMGIWSSCASIGDIVGAQFTGLIYIFHGSWMIGLLPFAIFQVVIGLIFIFTIKDSPQQKFSPEEIKMMTYNEGARESLVDNHKHKKGIPFSKAIVLPGVIAYSLNYACVKFLYYGLSMWLPYFLDNRIDKKSLTGVLASLLDAGGVFGSVACGWAGDKLGFKSIIIVIFLVCSLPLLFLFQLGTESIYWLYFIVIPGAGFFIAGASNIISSAIAVDLAQNPDIENKDEAMATVTGIVDGTGGFGAAVGVLIMGLLSDYSWLWVFLFMIATGILAIVCILHIAWRDFRTLRNRRQAIRTSG</sequence>
<dbReference type="InterPro" id="IPR020846">
    <property type="entry name" value="MFS_dom"/>
</dbReference>
<feature type="transmembrane region" description="Helical" evidence="8">
    <location>
        <begin position="7"/>
        <end position="26"/>
    </location>
</feature>
<dbReference type="Proteomes" id="UP000187209">
    <property type="component" value="Unassembled WGS sequence"/>
</dbReference>
<comment type="subcellular location">
    <subcellularLocation>
        <location evidence="1">Membrane</location>
        <topology evidence="1">Multi-pass membrane protein</topology>
    </subcellularLocation>
</comment>
<dbReference type="InterPro" id="IPR036259">
    <property type="entry name" value="MFS_trans_sf"/>
</dbReference>
<evidence type="ECO:0000256" key="1">
    <source>
        <dbReference type="ARBA" id="ARBA00004141"/>
    </source>
</evidence>
<feature type="transmembrane region" description="Helical" evidence="8">
    <location>
        <begin position="144"/>
        <end position="166"/>
    </location>
</feature>
<feature type="transmembrane region" description="Helical" evidence="8">
    <location>
        <begin position="369"/>
        <end position="394"/>
    </location>
</feature>
<evidence type="ECO:0000256" key="4">
    <source>
        <dbReference type="ARBA" id="ARBA00022597"/>
    </source>
</evidence>
<keyword evidence="6 8" id="KW-1133">Transmembrane helix</keyword>
<reference evidence="10 11" key="1">
    <citation type="submission" date="2016-11" db="EMBL/GenBank/DDBJ databases">
        <title>The macronuclear genome of Stentor coeruleus: a giant cell with tiny introns.</title>
        <authorList>
            <person name="Slabodnick M."/>
            <person name="Ruby J.G."/>
            <person name="Reiff S.B."/>
            <person name="Swart E.C."/>
            <person name="Gosai S."/>
            <person name="Prabakaran S."/>
            <person name="Witkowska E."/>
            <person name="Larue G.E."/>
            <person name="Fisher S."/>
            <person name="Freeman R.M."/>
            <person name="Gunawardena J."/>
            <person name="Chu W."/>
            <person name="Stover N.A."/>
            <person name="Gregory B.D."/>
            <person name="Nowacki M."/>
            <person name="Derisi J."/>
            <person name="Roy S.W."/>
            <person name="Marshall W.F."/>
            <person name="Sood P."/>
        </authorList>
    </citation>
    <scope>NUCLEOTIDE SEQUENCE [LARGE SCALE GENOMIC DNA]</scope>
    <source>
        <strain evidence="10">WM001</strain>
    </source>
</reference>
<dbReference type="Pfam" id="PF07690">
    <property type="entry name" value="MFS_1"/>
    <property type="match status" value="1"/>
</dbReference>
<proteinExistence type="inferred from homology"/>
<feature type="transmembrane region" description="Helical" evidence="8">
    <location>
        <begin position="276"/>
        <end position="296"/>
    </location>
</feature>
<keyword evidence="3" id="KW-0813">Transport</keyword>
<comment type="similarity">
    <text evidence="2">Belongs to the major facilitator superfamily. Organophosphate:Pi antiporter (OPA) (TC 2.A.1.4) family.</text>
</comment>
<keyword evidence="5 8" id="KW-0812">Transmembrane</keyword>
<organism evidence="10 11">
    <name type="scientific">Stentor coeruleus</name>
    <dbReference type="NCBI Taxonomy" id="5963"/>
    <lineage>
        <taxon>Eukaryota</taxon>
        <taxon>Sar</taxon>
        <taxon>Alveolata</taxon>
        <taxon>Ciliophora</taxon>
        <taxon>Postciliodesmatophora</taxon>
        <taxon>Heterotrichea</taxon>
        <taxon>Heterotrichida</taxon>
        <taxon>Stentoridae</taxon>
        <taxon>Stentor</taxon>
    </lineage>
</organism>
<dbReference type="OrthoDB" id="308680at2759"/>
<evidence type="ECO:0000256" key="2">
    <source>
        <dbReference type="ARBA" id="ARBA00009598"/>
    </source>
</evidence>
<dbReference type="PIRSF" id="PIRSF002808">
    <property type="entry name" value="Hexose_phosphate_transp"/>
    <property type="match status" value="1"/>
</dbReference>
<evidence type="ECO:0000256" key="6">
    <source>
        <dbReference type="ARBA" id="ARBA00022989"/>
    </source>
</evidence>
<keyword evidence="7 8" id="KW-0472">Membrane</keyword>
<evidence type="ECO:0000256" key="5">
    <source>
        <dbReference type="ARBA" id="ARBA00022692"/>
    </source>
</evidence>
<dbReference type="SUPFAM" id="SSF103473">
    <property type="entry name" value="MFS general substrate transporter"/>
    <property type="match status" value="1"/>
</dbReference>